<dbReference type="PANTHER" id="PTHR32278">
    <property type="entry name" value="F-BOX DOMAIN-CONTAINING PROTEIN"/>
    <property type="match status" value="1"/>
</dbReference>
<organism evidence="1 2">
    <name type="scientific">Ilex paraguariensis</name>
    <name type="common">yerba mate</name>
    <dbReference type="NCBI Taxonomy" id="185542"/>
    <lineage>
        <taxon>Eukaryota</taxon>
        <taxon>Viridiplantae</taxon>
        <taxon>Streptophyta</taxon>
        <taxon>Embryophyta</taxon>
        <taxon>Tracheophyta</taxon>
        <taxon>Spermatophyta</taxon>
        <taxon>Magnoliopsida</taxon>
        <taxon>eudicotyledons</taxon>
        <taxon>Gunneridae</taxon>
        <taxon>Pentapetalae</taxon>
        <taxon>asterids</taxon>
        <taxon>campanulids</taxon>
        <taxon>Aquifoliales</taxon>
        <taxon>Aquifoliaceae</taxon>
        <taxon>Ilex</taxon>
    </lineage>
</organism>
<dbReference type="Pfam" id="PF14299">
    <property type="entry name" value="PP2"/>
    <property type="match status" value="1"/>
</dbReference>
<dbReference type="AlphaFoldDB" id="A0ABC8TAP2"/>
<proteinExistence type="predicted"/>
<evidence type="ECO:0000313" key="2">
    <source>
        <dbReference type="Proteomes" id="UP001642360"/>
    </source>
</evidence>
<reference evidence="1 2" key="1">
    <citation type="submission" date="2024-02" db="EMBL/GenBank/DDBJ databases">
        <authorList>
            <person name="Vignale AGUSTIN F."/>
            <person name="Sosa J E."/>
            <person name="Modenutti C."/>
        </authorList>
    </citation>
    <scope>NUCLEOTIDE SEQUENCE [LARGE SCALE GENOMIC DNA]</scope>
</reference>
<keyword evidence="2" id="KW-1185">Reference proteome</keyword>
<sequence>MHKTSIFSFSLQKWSGKRCYMLAARDLSIVWGNTPRYWRWTSLPEPRFSEVAELIDVCWLEIRGKINTSMLFPNTNYAAYLVFKSPAGAYGFEYQPAEVSVGINEGGGETQTVYLNPDGGQMLRYEIIPRLRGDGWMEIELGQYVNKGGQDGELEMSLMEVKGGHWKSGLIIQGLEIRPKEG</sequence>
<dbReference type="Proteomes" id="UP001642360">
    <property type="component" value="Unassembled WGS sequence"/>
</dbReference>
<gene>
    <name evidence="1" type="ORF">ILEXP_LOCUS34317</name>
</gene>
<dbReference type="EMBL" id="CAUOFW020004336">
    <property type="protein sequence ID" value="CAK9165161.1"/>
    <property type="molecule type" value="Genomic_DNA"/>
</dbReference>
<accession>A0ABC8TAP2</accession>
<dbReference type="PANTHER" id="PTHR32278:SF111">
    <property type="entry name" value="F-BOX PROTEIN PP2-B12-RELATED"/>
    <property type="match status" value="1"/>
</dbReference>
<comment type="caution">
    <text evidence="1">The sequence shown here is derived from an EMBL/GenBank/DDBJ whole genome shotgun (WGS) entry which is preliminary data.</text>
</comment>
<name>A0ABC8TAP2_9AQUA</name>
<dbReference type="InterPro" id="IPR025886">
    <property type="entry name" value="PP2-like"/>
</dbReference>
<evidence type="ECO:0000313" key="1">
    <source>
        <dbReference type="EMBL" id="CAK9165161.1"/>
    </source>
</evidence>
<protein>
    <submittedName>
        <fullName evidence="1">Uncharacterized protein</fullName>
    </submittedName>
</protein>